<dbReference type="GO" id="GO:0006606">
    <property type="term" value="P:protein import into nucleus"/>
    <property type="evidence" value="ECO:0007669"/>
    <property type="project" value="TreeGrafter"/>
</dbReference>
<dbReference type="GO" id="GO:0017056">
    <property type="term" value="F:structural constituent of nuclear pore"/>
    <property type="evidence" value="ECO:0007669"/>
    <property type="project" value="InterPro"/>
</dbReference>
<dbReference type="Proteomes" id="UP000321168">
    <property type="component" value="Unassembled WGS sequence"/>
</dbReference>
<dbReference type="InterPro" id="IPR026341">
    <property type="entry name" value="T9SS_type_B"/>
</dbReference>
<evidence type="ECO:0000313" key="3">
    <source>
        <dbReference type="EMBL" id="TXC81959.1"/>
    </source>
</evidence>
<dbReference type="PANTHER" id="PTHR28206">
    <property type="entry name" value="NUCLEOPORIN POM152"/>
    <property type="match status" value="1"/>
</dbReference>
<name>A0A5C6V9X5_9FLAO</name>
<dbReference type="OrthoDB" id="9765926at2"/>
<dbReference type="GO" id="GO:0006999">
    <property type="term" value="P:nuclear pore organization"/>
    <property type="evidence" value="ECO:0007669"/>
    <property type="project" value="TreeGrafter"/>
</dbReference>
<protein>
    <submittedName>
        <fullName evidence="3">T9SS type B sorting domain-containing protein</fullName>
    </submittedName>
</protein>
<dbReference type="EMBL" id="VORB01000002">
    <property type="protein sequence ID" value="TXC81959.1"/>
    <property type="molecule type" value="Genomic_DNA"/>
</dbReference>
<sequence length="4491" mass="480110">MHKFYHRFLTVLAVLLTGVLYAQNPNVTATYSGGDICSGENAVFTVDVTKNGSSLVTPFTVYYNVNNGPALSKSYTAYGSQNITVTNVTGARTLTVDSIIDNNSNKFLSTESASITAGQVNPTPTKSSFTIDKTNVAEGDNFVFNYTFTGTAPYNVTIEIDNVVKNLIANTNSGSLAFNEAGINDVVGTYQVDYVKIVDDNGCESTGGQEFVGNVTVNPKPEVVAYTRKNGPNGGLVESNTYCEGDDYKVDVEFSGNGSISGTYDVIYYVAGAPTTVVDDATANAMNVGGKLIATIVSPTNTISNDIDSVRIDFSQVVSDLGGGTTVENNNPKDSTDFSVGKPDIYQERILTQTQFNDASDVFITEICEEEVLNIDFITANTQGTVQISYEFNNVPGGVNEAAGDELFNVQNFANYTVAGFNTIEVTSIEDDVCTYSPTTTNTDAVYVNPKPSIALSGDNALCENDVYQLNVQYNGTAPFDFTFRIKDGGAFSYDSTITSTTQPTISIDPNNYDGNGGKLVGGTNYEIIAISLSDNKGCTSGEADLNQSVNFLYKTRPTATASFANPKKVCSDGSIELDFTLTGAAPFTITLDSISNINGAGAQNRGQVSYTVPTNNGSIVLSPTVSTVTEFFYHIREIQDNDACGNTYPVDSVVTDTLTAYPNPSLVSITLQEDSVCEDNLNSLNFTVNANGTGDYTISGTISDDQGGNYTFEFDNNNSGSPFTFDLSAEAVPALVPGRTYTVNFTSLKDTRNTVDTDDDCTVSLSNQFSINVFELPNVSTFDIVESNNIGNPINTICFGDDAKLLFDITAFGNTTLDVNRSSTVNPALNGTVNIQFENLDNGPGAVAYSDQEFLVSPLDSVEYDLVTISSSIGTVTCSRTVAFAAKPLNVNDLPSGDLTFNTSELCNDGVNNTVDVTFTLTGGDDNSGFNLDFVNNGNTVSTSVGNVIGNQVTETLTLTDSSYIYLRNLVGQTAPMCAGKDDSIFINVNQQPDVELLTGDTFICEGETAGFRVALTGVAPIKVTFLSESAPGTGANQVIELLTAEAGNYVNNREVFIPVSNIDAGMDSAFTVLSVEDAVCDNTTPSSDNQRVVIVVNKNPRIVLNSPTLVCFNQSSPLTSLVLGGNNNDFGLSKEIDVDYTISYVNGGVFSSGTFSSIGVNFQNRSTPENFTLTQDTSFVLTAIADATFGCTGATGQVLNVDVTDEITASISGNDTICNGSDAEVLVSLPAGLEYELTFEVNGGTEVRTNVQDQDVLTFSTGGGANTDEIILVSAAYQNGLACLTQINDTLNVFEQAVPEAEVSINQNDIQACVGEDVQVSFDITQGTGTVFVDYENGDASVSGTVQGTAGNTVIETISGLAVGSYAINKVKVYTLSDAGECEGSAVSANTANITVRDLPQVSFIPNKTTACDSEPVVYKGSFNIAAGSGATKFEITYEINGEGDQTAILEPGIGNDEIVVSRVGSYTIEFKSITEVDGNGTNCSNGIGQTFNISVNQRPTLAMSGDTTICEQQPTDINLDFEGTAPFNVDIQNIGVFIANGDTVITVSPSATTTYTLNSLTDASGAGCASSVSSTSVTIAITEKPNVAISFSDNPICEGETVDVELTFTGGTAPEYTVQYRLGNGSATTHPQASVGGNMVISLPAQFQTKDIEILTVTDDSNPSCVFNENQKATLTVRDSLIATLTANRTEICEGEDIQLSLTIQGAVGKQVQYEVQDELSNVIQAGVSPTGATISLPQQTALATDKNYTVTTLEYQDLSPACSNAGESVAINVNPTPTVDLIGGNVFCQGAAVPFTINYTAGDGDIFVKLRSDSTGQVINQQDVQGASVQYTWTPNDTGTIDLGVISVTSVSNTGNICQNTVTLPADISYGIRPNPSGEINANQFTIVNGGETQLVFSGEGYVGPGAGNVIIDYTANGTPVNPSVSLDGAPQYPDTALVTVQPNVTTTYRITQIRQNSGAVNGSCAVSSTDEVTVTVVDNVTAAISGDDNVCLGESVELFFSFANPAPNYDVIIEDVGAGTTGNLDTLFNVSDNTPVAYTPKRSGSLEFTIFKITDDNNNVTDDPNEFAGRATIEVSESKVVTLVGDNIICEGQPGFFTVQLEGSGEFTVPFEITPSGSKRLFTASENDSPSQRSVLASELRLGENIIDFSGTVTNSLNNQCPIEQKGTARIFVKPTPTADFIFNPTEPCEGTNVNVFLDASPDSLFDFTYSQDGVTKSVSGVQDNGLLTSFTATSDIRFNSLSISYSDAPGCANNTVVQKTLKVKQAPVVAFKSADAQICNGQAYDILVRFTNVNKYPVTFTYNDGTKDSTLVFANPNNLQDTIITVAPTTTTTYTLVSVTDGNLPSCSGSVAIGEEDVTVTVGSPLILNEFRLVDDTICDGQSVNYIVDVNGDLPMTAFFSGSEGPFSKTLNSTGANVFTITPNGDLSLRLDRIVDNFNCEKVYNQTEETQVIQNPTLSYVPNKTQLCLGDSIRLRVNVSAEDTVLANFRDPNFAAGGIDTTFELVPGLQFVYLKPTQAGEPVVVTVETVQYKNPRGGCISEDVQVTPFNVYPTPTANVFVNGNQKDTTICQGKNIPLNFVATGSGTKTVFYENSNGKQGFVTIPAGSTQKTINVNTGANTGVIKYYITQVQSDNGTQCSAAGMDTVTVTVSPTPTVEITTTNNPRCLNGPSSKITFNFTGNGPFVFDYTDGTNTFTRTASVDSDNDGRLDVVVTVAPGTTTTYCVTRIADATNPMACVNTGANCKTISVKQQPEAELFNGNDELCLGETVTLNFFLRGKAPLDVRFRYNGTGGAFNVSGDTLVENLKTGLNTLTWQLPFARDYIIVIDSIADSNVPTCTSGATLGFAEVTVNPIPTITDFVRTNTGKGICKGESININITPGNFSGGYPYQVTLLANGNTIVDTITQANSFITLTPSVTTDYRFVGIKSIPTGCDSIYPANNPFVENVEVYENPTITYQVNPSNVCVGDNYNLDVSLTGTPNIFFDIFVNGSFLRTEAVSVADETAPGSEVYARSITLFNAPLPLAGFNRSFVTIRNVRDNSQAVNNTINNCTVNPTDTAFFRVNPQATANFADASTTVICEGDEVQYPINITGSGEVFVVIDVFNVSNNTLLRKDTISELASVGIVGYTDTPLNTVRYEINEVYSETGGVKCPGIAGNSKTVTVRNTPRVTISVDRETICENEQVEVTYSISGQGPFDFVRTVQGPNGTDTREFFSVNSNVIEYLTLTDTTVVYVDSIIRRQTPKCFNLDSIGKRINVNPKAKATFLAADTAFCEGEQPGFRLKLEGQGAITVLYRRMPTGTIQTYTNFAGTYFIPVSQGSGTTARWQVISIDDQSNPKCVEGNGRGFTDITVFRRPSARISGDFEICEGGNAAINLILNGQADDSLIVYYSDKFDPSGNGLSGQYENYAGSYGVLLTGVDTTSYITIDSIQYKNFGCVVRADEFVVVDTAKIDVRPSPEVRITSPSMNLCKFDDVVYEFNFPFDGPYNLSYSINGAPSQTEVDVDDGFKVTVPNAPDTTELVVKSLVYRDIPQCVAEDVDSLTIFVNDTLEVEIVETLCNDIATGYRFVVDITGGKDDSYEFVNFNGQVVSLKGPQDTLPELPNGVYDFDIRDGSGCPPVEFVGTHECDCISQAGSFTNTVDVIQVCEDLVADARSLFDNTNESLDANDTALFVLRENKGNSSLGTVLAVNNLPTFTKAGLLTNTVYYISAVVADADATIANGFDPTDPCLSVSIGVPIMWLDRSTLEIELIPNDSGFVCEQNVLNYRFRFTSPGGTPGNYSVVWNDGIGPDKSATFNGVFESGILSTDAPVTVDNDIDIISFIDTDNANSCYTVVNDNEPYNLASLPDADFTADALAVCGDELVADSDTRTFTANAVGNFQYEWTFENGTPATGDEQIEQAQYNVAGPSITTLRVTNQFGCRDSVDKTVDVTIAEKPILNDGLIKRICLDTVMTFEATNLNTTPGPGQNSDQTRWFLDGVFQQQGAQTTFGPVAIDEKRQYTVVVENQFNNCTARDTFVFSVIGPEADVVLVNDNICSDTDLQVQLNNIDDVNRVTWNFTNQIGGSINRISNTSPFNVSVTIPELFPSNDQVEVTAVLESAEGCTTTRTAIATVFDVSVELDHIIPLSEDPNAPAQYCLGLLDSAFFATPPVGSGLTFQWNFGRGDVILNGGAPQTAVISQSGQTSISVTATDENGCVDVDSLQIRIFDLPNLGFETNLDQDTVCSGNGPIVLTATGIDPAAPAALFAWDDMPDSTTIITDTSKASVTLAPLAEGVYTYTLTARDENYCYATVTKEISSFNLVDPNTFSKFKDLDTSFAIGYELPVDYALGNPAYVYEWTPTDGVSNPDFGITEILTLEDETYRLAVSDIYGCFPERRVFVDILLMRESSIDVPDAFTPNGDGINDVIYPDGWALDQVQEFRVYNRNGELVWFGTGTKEEASWDGTYKGQNQPADTYYYTVTVKTLLGTEEVGRGEFSLIR</sequence>
<keyword evidence="1" id="KW-0732">Signal</keyword>
<dbReference type="Pfam" id="PF13585">
    <property type="entry name" value="CHU_C"/>
    <property type="match status" value="1"/>
</dbReference>
<dbReference type="PANTHER" id="PTHR28206:SF1">
    <property type="entry name" value="NUCLEOPORIN POM152"/>
    <property type="match status" value="1"/>
</dbReference>
<dbReference type="NCBIfam" id="TIGR04131">
    <property type="entry name" value="Bac_Flav_CTERM"/>
    <property type="match status" value="1"/>
</dbReference>
<evidence type="ECO:0000259" key="2">
    <source>
        <dbReference type="PROSITE" id="PS50093"/>
    </source>
</evidence>
<evidence type="ECO:0000256" key="1">
    <source>
        <dbReference type="SAM" id="SignalP"/>
    </source>
</evidence>
<dbReference type="InterPro" id="IPR000601">
    <property type="entry name" value="PKD_dom"/>
</dbReference>
<dbReference type="SUPFAM" id="SSF49299">
    <property type="entry name" value="PKD domain"/>
    <property type="match status" value="2"/>
</dbReference>
<organism evidence="3 4">
    <name type="scientific">Luteibaculum oceani</name>
    <dbReference type="NCBI Taxonomy" id="1294296"/>
    <lineage>
        <taxon>Bacteria</taxon>
        <taxon>Pseudomonadati</taxon>
        <taxon>Bacteroidota</taxon>
        <taxon>Flavobacteriia</taxon>
        <taxon>Flavobacteriales</taxon>
        <taxon>Luteibaculaceae</taxon>
        <taxon>Luteibaculum</taxon>
    </lineage>
</organism>
<feature type="domain" description="PKD" evidence="2">
    <location>
        <begin position="3892"/>
        <end position="3948"/>
    </location>
</feature>
<comment type="caution">
    <text evidence="3">The sequence shown here is derived from an EMBL/GenBank/DDBJ whole genome shotgun (WGS) entry which is preliminary data.</text>
</comment>
<dbReference type="CDD" id="cd00146">
    <property type="entry name" value="PKD"/>
    <property type="match status" value="1"/>
</dbReference>
<dbReference type="InterPro" id="IPR035986">
    <property type="entry name" value="PKD_dom_sf"/>
</dbReference>
<dbReference type="Gene3D" id="2.60.40.10">
    <property type="entry name" value="Immunoglobulins"/>
    <property type="match status" value="3"/>
</dbReference>
<reference evidence="3 4" key="1">
    <citation type="submission" date="2019-08" db="EMBL/GenBank/DDBJ databases">
        <title>Genome of Luteibaculum oceani JCM 18817.</title>
        <authorList>
            <person name="Bowman J.P."/>
        </authorList>
    </citation>
    <scope>NUCLEOTIDE SEQUENCE [LARGE SCALE GENOMIC DNA]</scope>
    <source>
        <strain evidence="3 4">JCM 18817</strain>
    </source>
</reference>
<dbReference type="PROSITE" id="PS50093">
    <property type="entry name" value="PKD"/>
    <property type="match status" value="2"/>
</dbReference>
<accession>A0A5C6V9X5</accession>
<feature type="domain" description="PKD" evidence="2">
    <location>
        <begin position="4157"/>
        <end position="4206"/>
    </location>
</feature>
<proteinExistence type="predicted"/>
<dbReference type="InterPro" id="IPR022409">
    <property type="entry name" value="PKD/Chitinase_dom"/>
</dbReference>
<dbReference type="InterPro" id="IPR037701">
    <property type="entry name" value="Pom152"/>
</dbReference>
<evidence type="ECO:0000313" key="4">
    <source>
        <dbReference type="Proteomes" id="UP000321168"/>
    </source>
</evidence>
<gene>
    <name evidence="3" type="ORF">FRX97_02375</name>
</gene>
<dbReference type="InterPro" id="IPR013783">
    <property type="entry name" value="Ig-like_fold"/>
</dbReference>
<dbReference type="RefSeq" id="WP_147013007.1">
    <property type="nucleotide sequence ID" value="NZ_VORB01000002.1"/>
</dbReference>
<dbReference type="SMART" id="SM00089">
    <property type="entry name" value="PKD"/>
    <property type="match status" value="3"/>
</dbReference>
<feature type="chain" id="PRO_5022768168" evidence="1">
    <location>
        <begin position="23"/>
        <end position="4491"/>
    </location>
</feature>
<feature type="signal peptide" evidence="1">
    <location>
        <begin position="1"/>
        <end position="22"/>
    </location>
</feature>
<keyword evidence="4" id="KW-1185">Reference proteome</keyword>